<dbReference type="AlphaFoldDB" id="F9WKE7"/>
<feature type="compositionally biased region" description="Basic residues" evidence="1">
    <location>
        <begin position="38"/>
        <end position="53"/>
    </location>
</feature>
<dbReference type="Proteomes" id="UP000009027">
    <property type="component" value="Unassembled WGS sequence"/>
</dbReference>
<accession>F9WKE7</accession>
<evidence type="ECO:0000256" key="1">
    <source>
        <dbReference type="SAM" id="MobiDB-lite"/>
    </source>
</evidence>
<feature type="compositionally biased region" description="Polar residues" evidence="1">
    <location>
        <begin position="55"/>
        <end position="83"/>
    </location>
</feature>
<dbReference type="EMBL" id="CAEX01000106">
    <property type="protein sequence ID" value="CCD17967.1"/>
    <property type="molecule type" value="Genomic_DNA"/>
</dbReference>
<reference evidence="2 3" key="1">
    <citation type="journal article" date="2012" name="Proc. Natl. Acad. Sci. U.S.A.">
        <title>Antigenic diversity is generated by distinct evolutionary mechanisms in African trypanosome species.</title>
        <authorList>
            <person name="Jackson A.P."/>
            <person name="Berry A."/>
            <person name="Aslett M."/>
            <person name="Allison H.C."/>
            <person name="Burton P."/>
            <person name="Vavrova-Anderson J."/>
            <person name="Brown R."/>
            <person name="Browne H."/>
            <person name="Corton N."/>
            <person name="Hauser H."/>
            <person name="Gamble J."/>
            <person name="Gilderthorp R."/>
            <person name="Marcello L."/>
            <person name="McQuillan J."/>
            <person name="Otto T.D."/>
            <person name="Quail M.A."/>
            <person name="Sanders M.J."/>
            <person name="van Tonder A."/>
            <person name="Ginger M.L."/>
            <person name="Field M.C."/>
            <person name="Barry J.D."/>
            <person name="Hertz-Fowler C."/>
            <person name="Berriman M."/>
        </authorList>
    </citation>
    <scope>NUCLEOTIDE SEQUENCE</scope>
    <source>
        <strain evidence="2 3">Y486</strain>
    </source>
</reference>
<feature type="compositionally biased region" description="Basic residues" evidence="1">
    <location>
        <begin position="102"/>
        <end position="119"/>
    </location>
</feature>
<feature type="compositionally biased region" description="Basic residues" evidence="1">
    <location>
        <begin position="336"/>
        <end position="347"/>
    </location>
</feature>
<feature type="compositionally biased region" description="Basic residues" evidence="1">
    <location>
        <begin position="245"/>
        <end position="260"/>
    </location>
</feature>
<dbReference type="VEuPathDB" id="TriTrypDB:TvY486_0005990"/>
<feature type="compositionally biased region" description="Basic and acidic residues" evidence="1">
    <location>
        <begin position="223"/>
        <end position="239"/>
    </location>
</feature>
<feature type="compositionally biased region" description="Basic and acidic residues" evidence="1">
    <location>
        <begin position="166"/>
        <end position="179"/>
    </location>
</feature>
<feature type="compositionally biased region" description="Basic and acidic residues" evidence="1">
    <location>
        <begin position="325"/>
        <end position="335"/>
    </location>
</feature>
<feature type="compositionally biased region" description="Basic and acidic residues" evidence="1">
    <location>
        <begin position="188"/>
        <end position="207"/>
    </location>
</feature>
<feature type="compositionally biased region" description="Basic residues" evidence="1">
    <location>
        <begin position="289"/>
        <end position="300"/>
    </location>
</feature>
<sequence length="347" mass="40438">MARASAAKKVRSGAAPSRDAHRRKVHASQWKERDTRATNKHTTRNFARKKKGTCKNDSSGARRSSPTAHTAHTQRTLPQTTHTPAKATRRFEHKVSQLKRDAKQRRCMRAYMKAARHNRTNCQHGRGANKQVKMRAEGNTTSHAKAREEVRKEHKKSRKNTQAQTEHSKPNKVTRDPKATKGKRPQRKASEARNYRPRARPETETRLQHYMRVVKGKKTRTVRQAERVQRSREASESKAHCARALTHHCPREKHDARKKHNTTDNAADKQSAGRRERTDRRAEDCKGNTHTHKTRTRTDRKKSTCERQKHGSTQETHRQRTRRGREKDQPKEGKNKRQRTQRGRKRK</sequence>
<organism evidence="2 3">
    <name type="scientific">Trypanosoma vivax (strain Y486)</name>
    <dbReference type="NCBI Taxonomy" id="1055687"/>
    <lineage>
        <taxon>Eukaryota</taxon>
        <taxon>Discoba</taxon>
        <taxon>Euglenozoa</taxon>
        <taxon>Kinetoplastea</taxon>
        <taxon>Metakinetoplastina</taxon>
        <taxon>Trypanosomatida</taxon>
        <taxon>Trypanosomatidae</taxon>
        <taxon>Trypanosoma</taxon>
        <taxon>Duttonella</taxon>
    </lineage>
</organism>
<protein>
    <submittedName>
        <fullName evidence="2">Uncharacterized protein</fullName>
    </submittedName>
</protein>
<feature type="region of interest" description="Disordered" evidence="1">
    <location>
        <begin position="1"/>
        <end position="347"/>
    </location>
</feature>
<keyword evidence="3" id="KW-1185">Reference proteome</keyword>
<feature type="compositionally biased region" description="Basic residues" evidence="1">
    <location>
        <begin position="1"/>
        <end position="11"/>
    </location>
</feature>
<evidence type="ECO:0000313" key="2">
    <source>
        <dbReference type="EMBL" id="CCD17967.1"/>
    </source>
</evidence>
<name>F9WKE7_TRYVY</name>
<feature type="compositionally biased region" description="Basic and acidic residues" evidence="1">
    <location>
        <begin position="271"/>
        <end position="287"/>
    </location>
</feature>
<evidence type="ECO:0000313" key="3">
    <source>
        <dbReference type="Proteomes" id="UP000009027"/>
    </source>
</evidence>
<proteinExistence type="predicted"/>
<feature type="compositionally biased region" description="Basic residues" evidence="1">
    <location>
        <begin position="212"/>
        <end position="221"/>
    </location>
</feature>
<feature type="compositionally biased region" description="Basic and acidic residues" evidence="1">
    <location>
        <begin position="89"/>
        <end position="101"/>
    </location>
</feature>
<gene>
    <name evidence="2" type="ORF">TvY486_0005990</name>
</gene>